<feature type="region of interest" description="Disordered" evidence="1">
    <location>
        <begin position="26"/>
        <end position="59"/>
    </location>
</feature>
<reference evidence="3" key="1">
    <citation type="submission" date="2012-08" db="EMBL/GenBank/DDBJ databases">
        <title>The Genome Sequence of Wuchereria bancrofti.</title>
        <authorList>
            <person name="Nutman T.B."/>
            <person name="Fink D.L."/>
            <person name="Russ C."/>
            <person name="Young S."/>
            <person name="Zeng Q."/>
            <person name="Koehrsen M."/>
            <person name="Alvarado L."/>
            <person name="Berlin A."/>
            <person name="Chapman S.B."/>
            <person name="Chen Z."/>
            <person name="Freedman E."/>
            <person name="Gellesch M."/>
            <person name="Goldberg J."/>
            <person name="Griggs A."/>
            <person name="Gujja S."/>
            <person name="Heilman E.R."/>
            <person name="Heiman D."/>
            <person name="Hepburn T."/>
            <person name="Howarth C."/>
            <person name="Jen D."/>
            <person name="Larson L."/>
            <person name="Lewis B."/>
            <person name="Mehta T."/>
            <person name="Park D."/>
            <person name="Pearson M."/>
            <person name="Roberts A."/>
            <person name="Saif S."/>
            <person name="Shea T."/>
            <person name="Shenoy N."/>
            <person name="Sisk P."/>
            <person name="Stolte C."/>
            <person name="Sykes S."/>
            <person name="Walk T."/>
            <person name="White J."/>
            <person name="Yandava C."/>
            <person name="Haas B."/>
            <person name="Henn M.R."/>
            <person name="Nusbaum C."/>
            <person name="Birren B."/>
        </authorList>
    </citation>
    <scope>NUCLEOTIDE SEQUENCE [LARGE SCALE GENOMIC DNA]</scope>
    <source>
        <strain evidence="3">NA</strain>
    </source>
</reference>
<dbReference type="Proteomes" id="UP000004810">
    <property type="component" value="Unassembled WGS sequence"/>
</dbReference>
<feature type="compositionally biased region" description="Basic and acidic residues" evidence="1">
    <location>
        <begin position="50"/>
        <end position="59"/>
    </location>
</feature>
<gene>
    <name evidence="2" type="ORF">WUBG_01469</name>
</gene>
<proteinExistence type="predicted"/>
<accession>J9BJP3</accession>
<protein>
    <submittedName>
        <fullName evidence="2">Uncharacterized protein</fullName>
    </submittedName>
</protein>
<evidence type="ECO:0000256" key="1">
    <source>
        <dbReference type="SAM" id="MobiDB-lite"/>
    </source>
</evidence>
<name>J9BJP3_WUCBA</name>
<sequence length="59" mass="6885">MRKDKGAMQINRIQEKSISTIFRLSYNSKKKKKHTDKEVQETREKRYKGGGKEGGDGKR</sequence>
<organism evidence="2 3">
    <name type="scientific">Wuchereria bancrofti</name>
    <dbReference type="NCBI Taxonomy" id="6293"/>
    <lineage>
        <taxon>Eukaryota</taxon>
        <taxon>Metazoa</taxon>
        <taxon>Ecdysozoa</taxon>
        <taxon>Nematoda</taxon>
        <taxon>Chromadorea</taxon>
        <taxon>Rhabditida</taxon>
        <taxon>Spirurina</taxon>
        <taxon>Spiruromorpha</taxon>
        <taxon>Filarioidea</taxon>
        <taxon>Onchocercidae</taxon>
        <taxon>Wuchereria</taxon>
    </lineage>
</organism>
<evidence type="ECO:0000313" key="2">
    <source>
        <dbReference type="EMBL" id="EJW87620.1"/>
    </source>
</evidence>
<dbReference type="EMBL" id="ADBV01000336">
    <property type="protein sequence ID" value="EJW87620.1"/>
    <property type="molecule type" value="Genomic_DNA"/>
</dbReference>
<dbReference type="AlphaFoldDB" id="J9BJP3"/>
<evidence type="ECO:0000313" key="3">
    <source>
        <dbReference type="Proteomes" id="UP000004810"/>
    </source>
</evidence>
<feature type="compositionally biased region" description="Basic and acidic residues" evidence="1">
    <location>
        <begin position="35"/>
        <end position="44"/>
    </location>
</feature>
<comment type="caution">
    <text evidence="2">The sequence shown here is derived from an EMBL/GenBank/DDBJ whole genome shotgun (WGS) entry which is preliminary data.</text>
</comment>